<sequence length="321" mass="34872">MKWFDYFLVIMSSSSYFVNPAFFPSYPHAGEQFYASPPGSYELSSCAFTKNPKSSSYSSSSSPSLSATTKPSCTQQLGAATFYSGGTLSNFSTAAGYGHGDHSTTTAGYGSMSQSISPTSAWDSRMAATYNSSSWGSTAAELGDGSYRGRVNPLTAGTGCLVSAAAEPNNNHCSQVMSSCKSTSGYPWMPVAGPNVGLEVGRKRCRQTYTRYQTLELEKEFHFNRYLTRRRRIELSHLLGLTERQIKIWFQNRRMKYKKESKNKEEGGSGEGEGENDSESTGTENAQSQSSGVHGVTILEKPASLVLHVDDAVGLNTVRHS</sequence>
<dbReference type="PROSITE" id="PS00027">
    <property type="entry name" value="HOMEOBOX_1"/>
    <property type="match status" value="1"/>
</dbReference>
<dbReference type="InterPro" id="IPR000047">
    <property type="entry name" value="HTH_motif"/>
</dbReference>
<evidence type="ECO:0000256" key="8">
    <source>
        <dbReference type="PROSITE-ProRule" id="PRU00108"/>
    </source>
</evidence>
<dbReference type="PRINTS" id="PR00031">
    <property type="entry name" value="HTHREPRESSR"/>
</dbReference>
<evidence type="ECO:0000256" key="6">
    <source>
        <dbReference type="ARBA" id="ARBA00023242"/>
    </source>
</evidence>
<reference evidence="12" key="1">
    <citation type="journal article" date="2010" name="PLoS Genet.">
        <title>Ancestral regulatory circuits governing ectoderm patterning downstream of Nodal and BMP2/4 revealed by gene regulatory network analysis in an echinoderm.</title>
        <authorList>
            <person name="Saudemont A."/>
            <person name="Haillot E."/>
            <person name="Mekpoh F."/>
            <person name="Bessodes N."/>
            <person name="Quirin M."/>
            <person name="Lapraz F."/>
            <person name="Duboc V."/>
            <person name="Rottinger E."/>
            <person name="Range R."/>
            <person name="Oisel A."/>
            <person name="Besnardeau L."/>
            <person name="Wincker P."/>
            <person name="Lepage T."/>
        </authorList>
    </citation>
    <scope>NUCLEOTIDE SEQUENCE</scope>
</reference>
<accession>E9L079</accession>
<feature type="DNA-binding region" description="Homeobox" evidence="8">
    <location>
        <begin position="202"/>
        <end position="261"/>
    </location>
</feature>
<dbReference type="PANTHER" id="PTHR45659">
    <property type="entry name" value="HOMEOBOX PROTEIN HOX"/>
    <property type="match status" value="1"/>
</dbReference>
<dbReference type="InterPro" id="IPR001356">
    <property type="entry name" value="HD"/>
</dbReference>
<evidence type="ECO:0000256" key="5">
    <source>
        <dbReference type="ARBA" id="ARBA00023155"/>
    </source>
</evidence>
<dbReference type="Pfam" id="PF00046">
    <property type="entry name" value="Homeodomain"/>
    <property type="match status" value="1"/>
</dbReference>
<evidence type="ECO:0000256" key="4">
    <source>
        <dbReference type="ARBA" id="ARBA00023125"/>
    </source>
</evidence>
<dbReference type="AlphaFoldDB" id="E9L079"/>
<feature type="region of interest" description="Disordered" evidence="10">
    <location>
        <begin position="259"/>
        <end position="295"/>
    </location>
</feature>
<feature type="domain" description="Homeobox" evidence="11">
    <location>
        <begin position="200"/>
        <end position="260"/>
    </location>
</feature>
<comment type="similarity">
    <text evidence="2">Belongs to the Antp homeobox family.</text>
</comment>
<evidence type="ECO:0000256" key="10">
    <source>
        <dbReference type="SAM" id="MobiDB-lite"/>
    </source>
</evidence>
<dbReference type="GO" id="GO:0009952">
    <property type="term" value="P:anterior/posterior pattern specification"/>
    <property type="evidence" value="ECO:0007669"/>
    <property type="project" value="TreeGrafter"/>
</dbReference>
<dbReference type="SMART" id="SM00389">
    <property type="entry name" value="HOX"/>
    <property type="match status" value="1"/>
</dbReference>
<proteinExistence type="evidence at transcript level"/>
<keyword evidence="6 8" id="KW-0539">Nucleus</keyword>
<dbReference type="FunFam" id="1.10.10.60:FF:000193">
    <property type="entry name" value="Ultrabithorax, isoform C"/>
    <property type="match status" value="1"/>
</dbReference>
<dbReference type="EMBL" id="HM449807">
    <property type="protein sequence ID" value="ADW95345.1"/>
    <property type="molecule type" value="mRNA"/>
</dbReference>
<dbReference type="CDD" id="cd00086">
    <property type="entry name" value="homeodomain"/>
    <property type="match status" value="1"/>
</dbReference>
<dbReference type="PRINTS" id="PR00024">
    <property type="entry name" value="HOMEOBOX"/>
</dbReference>
<dbReference type="Gene3D" id="1.10.10.60">
    <property type="entry name" value="Homeodomain-like"/>
    <property type="match status" value="1"/>
</dbReference>
<name>E9L079_PARLI</name>
<dbReference type="GO" id="GO:0005634">
    <property type="term" value="C:nucleus"/>
    <property type="evidence" value="ECO:0007669"/>
    <property type="project" value="UniProtKB-SubCell"/>
</dbReference>
<evidence type="ECO:0000259" key="11">
    <source>
        <dbReference type="PROSITE" id="PS50071"/>
    </source>
</evidence>
<keyword evidence="5 8" id="KW-0371">Homeobox</keyword>
<evidence type="ECO:0000256" key="1">
    <source>
        <dbReference type="ARBA" id="ARBA00004123"/>
    </source>
</evidence>
<dbReference type="InterPro" id="IPR050296">
    <property type="entry name" value="Antp_homeobox"/>
</dbReference>
<dbReference type="PANTHER" id="PTHR45659:SF4">
    <property type="entry name" value="HOMEOBOX PROTEIN ABDOMINAL-A"/>
    <property type="match status" value="1"/>
</dbReference>
<organism evidence="12">
    <name type="scientific">Paracentrotus lividus</name>
    <name type="common">Common sea urchin</name>
    <dbReference type="NCBI Taxonomy" id="7656"/>
    <lineage>
        <taxon>Eukaryota</taxon>
        <taxon>Metazoa</taxon>
        <taxon>Echinodermata</taxon>
        <taxon>Eleutherozoa</taxon>
        <taxon>Echinozoa</taxon>
        <taxon>Echinoidea</taxon>
        <taxon>Euechinoidea</taxon>
        <taxon>Echinacea</taxon>
        <taxon>Camarodonta</taxon>
        <taxon>Echinidea</taxon>
        <taxon>Echinidae</taxon>
        <taxon>Paracentrotus</taxon>
    </lineage>
</organism>
<keyword evidence="3" id="KW-0217">Developmental protein</keyword>
<comment type="subcellular location">
    <subcellularLocation>
        <location evidence="1 8 9">Nucleus</location>
    </subcellularLocation>
</comment>
<evidence type="ECO:0000256" key="9">
    <source>
        <dbReference type="RuleBase" id="RU000682"/>
    </source>
</evidence>
<keyword evidence="4 8" id="KW-0238">DNA-binding</keyword>
<protein>
    <recommendedName>
        <fullName evidence="7">Homeobox protein HB1</fullName>
    </recommendedName>
</protein>
<dbReference type="GO" id="GO:0000978">
    <property type="term" value="F:RNA polymerase II cis-regulatory region sequence-specific DNA binding"/>
    <property type="evidence" value="ECO:0007669"/>
    <property type="project" value="TreeGrafter"/>
</dbReference>
<dbReference type="SUPFAM" id="SSF46689">
    <property type="entry name" value="Homeodomain-like"/>
    <property type="match status" value="1"/>
</dbReference>
<dbReference type="GO" id="GO:0000981">
    <property type="term" value="F:DNA-binding transcription factor activity, RNA polymerase II-specific"/>
    <property type="evidence" value="ECO:0007669"/>
    <property type="project" value="InterPro"/>
</dbReference>
<dbReference type="InterPro" id="IPR017970">
    <property type="entry name" value="Homeobox_CS"/>
</dbReference>
<dbReference type="PROSITE" id="PS50071">
    <property type="entry name" value="HOMEOBOX_2"/>
    <property type="match status" value="1"/>
</dbReference>
<dbReference type="InterPro" id="IPR020479">
    <property type="entry name" value="HD_metazoa"/>
</dbReference>
<evidence type="ECO:0000256" key="3">
    <source>
        <dbReference type="ARBA" id="ARBA00022473"/>
    </source>
</evidence>
<evidence type="ECO:0000256" key="7">
    <source>
        <dbReference type="ARBA" id="ARBA00073753"/>
    </source>
</evidence>
<evidence type="ECO:0000256" key="2">
    <source>
        <dbReference type="ARBA" id="ARBA00009107"/>
    </source>
</evidence>
<evidence type="ECO:0000313" key="12">
    <source>
        <dbReference type="EMBL" id="ADW95345.1"/>
    </source>
</evidence>
<dbReference type="InterPro" id="IPR009057">
    <property type="entry name" value="Homeodomain-like_sf"/>
</dbReference>